<dbReference type="OrthoDB" id="2639081at2"/>
<comment type="caution">
    <text evidence="2">The sequence shown here is derived from an EMBL/GenBank/DDBJ whole genome shotgun (WGS) entry which is preliminary data.</text>
</comment>
<organism evidence="2 3">
    <name type="scientific">Paenibacillus sacheonensis</name>
    <dbReference type="NCBI Taxonomy" id="742054"/>
    <lineage>
        <taxon>Bacteria</taxon>
        <taxon>Bacillati</taxon>
        <taxon>Bacillota</taxon>
        <taxon>Bacilli</taxon>
        <taxon>Bacillales</taxon>
        <taxon>Paenibacillaceae</taxon>
        <taxon>Paenibacillus</taxon>
    </lineage>
</organism>
<name>A0A7X4YUU5_9BACL</name>
<proteinExistence type="predicted"/>
<dbReference type="RefSeq" id="WP_161704453.1">
    <property type="nucleotide sequence ID" value="NZ_JAAAMU010000025.1"/>
</dbReference>
<evidence type="ECO:0000256" key="1">
    <source>
        <dbReference type="SAM" id="MobiDB-lite"/>
    </source>
</evidence>
<reference evidence="2 3" key="1">
    <citation type="submission" date="2020-01" db="EMBL/GenBank/DDBJ databases">
        <title>Paenibacillus soybeanensis sp. nov. isolated from the nodules of soybean (Glycine max(L.) Merr).</title>
        <authorList>
            <person name="Wang H."/>
        </authorList>
    </citation>
    <scope>NUCLEOTIDE SEQUENCE [LARGE SCALE GENOMIC DNA]</scope>
    <source>
        <strain evidence="2 3">DSM 23054</strain>
    </source>
</reference>
<sequence length="135" mass="14818">MEQVYPLHEENIKQFCGMPVCVVTTEGKRHVGILSRCHEGRVMLNERPEVTANANATTGVKQGKVTNQKSKKSKKGKSAADNKTKDTAQTQAYYPYDPYYGDPYGYGGGYGYGGYGFGEALAFDLASIAFLFLLI</sequence>
<accession>A0A7X4YUU5</accession>
<evidence type="ECO:0000313" key="3">
    <source>
        <dbReference type="Proteomes" id="UP000558113"/>
    </source>
</evidence>
<feature type="compositionally biased region" description="Polar residues" evidence="1">
    <location>
        <begin position="53"/>
        <end position="68"/>
    </location>
</feature>
<dbReference type="AlphaFoldDB" id="A0A7X4YUU5"/>
<protein>
    <submittedName>
        <fullName evidence="2">Uncharacterized protein</fullName>
    </submittedName>
</protein>
<keyword evidence="3" id="KW-1185">Reference proteome</keyword>
<evidence type="ECO:0000313" key="2">
    <source>
        <dbReference type="EMBL" id="NBC72957.1"/>
    </source>
</evidence>
<feature type="region of interest" description="Disordered" evidence="1">
    <location>
        <begin position="53"/>
        <end position="87"/>
    </location>
</feature>
<dbReference type="EMBL" id="JAAAMU010000025">
    <property type="protein sequence ID" value="NBC72957.1"/>
    <property type="molecule type" value="Genomic_DNA"/>
</dbReference>
<dbReference type="Proteomes" id="UP000558113">
    <property type="component" value="Unassembled WGS sequence"/>
</dbReference>
<gene>
    <name evidence="2" type="ORF">GT003_28665</name>
</gene>